<name>A0A4U6UXJ8_SETVI</name>
<dbReference type="Gramene" id="TKW21441">
    <property type="protein sequence ID" value="TKW21441"/>
    <property type="gene ID" value="SEVIR_4G119201v2"/>
</dbReference>
<reference evidence="2 3" key="1">
    <citation type="submission" date="2019-03" db="EMBL/GenBank/DDBJ databases">
        <title>WGS assembly of Setaria viridis.</title>
        <authorList>
            <person name="Huang P."/>
            <person name="Jenkins J."/>
            <person name="Grimwood J."/>
            <person name="Barry K."/>
            <person name="Healey A."/>
            <person name="Mamidi S."/>
            <person name="Sreedasyam A."/>
            <person name="Shu S."/>
            <person name="Feldman M."/>
            <person name="Wu J."/>
            <person name="Yu Y."/>
            <person name="Chen C."/>
            <person name="Johnson J."/>
            <person name="Rokhsar D."/>
            <person name="Baxter I."/>
            <person name="Schmutz J."/>
            <person name="Brutnell T."/>
            <person name="Kellogg E."/>
        </authorList>
    </citation>
    <scope>NUCLEOTIDE SEQUENCE [LARGE SCALE GENOMIC DNA]</scope>
    <source>
        <strain evidence="3">cv. A10</strain>
    </source>
</reference>
<sequence length="213" mass="22744">MPCHADDVTPVLRRHCSGRPRVVLAAAHCQLLTRAFSAIQSTETVSATSFPAFLQVEQGLLSLSVFPLVLSSPSVQERADLAGHRRPKYSSHKPPTLNPSHPWILHISGSLLIQASLNPNESRAVNVKSHGRGSQSPPSTSVFRPPSSLSNASNRIHVTAPCVHGPLGQDAVAAAAACTSAMAASMVSSKQREPVRTGERIDHLCCRCLRSLL</sequence>
<protein>
    <submittedName>
        <fullName evidence="2">Uncharacterized protein</fullName>
    </submittedName>
</protein>
<proteinExistence type="predicted"/>
<dbReference type="Gramene" id="TKW21439">
    <property type="protein sequence ID" value="TKW21439"/>
    <property type="gene ID" value="SEVIR_4G119201v2"/>
</dbReference>
<dbReference type="EMBL" id="CM016555">
    <property type="protein sequence ID" value="TKW21438.1"/>
    <property type="molecule type" value="Genomic_DNA"/>
</dbReference>
<dbReference type="EMBL" id="CM016555">
    <property type="protein sequence ID" value="TKW21441.1"/>
    <property type="molecule type" value="Genomic_DNA"/>
</dbReference>
<dbReference type="EMBL" id="CM016555">
    <property type="protein sequence ID" value="TKW21439.1"/>
    <property type="molecule type" value="Genomic_DNA"/>
</dbReference>
<feature type="region of interest" description="Disordered" evidence="1">
    <location>
        <begin position="124"/>
        <end position="150"/>
    </location>
</feature>
<dbReference type="Proteomes" id="UP000298652">
    <property type="component" value="Chromosome 4"/>
</dbReference>
<feature type="compositionally biased region" description="Polar residues" evidence="1">
    <location>
        <begin position="132"/>
        <end position="150"/>
    </location>
</feature>
<dbReference type="Gramene" id="TKW21437">
    <property type="protein sequence ID" value="TKW21437"/>
    <property type="gene ID" value="SEVIR_4G119201v2"/>
</dbReference>
<organism evidence="2 3">
    <name type="scientific">Setaria viridis</name>
    <name type="common">Green bristlegrass</name>
    <name type="synonym">Setaria italica subsp. viridis</name>
    <dbReference type="NCBI Taxonomy" id="4556"/>
    <lineage>
        <taxon>Eukaryota</taxon>
        <taxon>Viridiplantae</taxon>
        <taxon>Streptophyta</taxon>
        <taxon>Embryophyta</taxon>
        <taxon>Tracheophyta</taxon>
        <taxon>Spermatophyta</taxon>
        <taxon>Magnoliopsida</taxon>
        <taxon>Liliopsida</taxon>
        <taxon>Poales</taxon>
        <taxon>Poaceae</taxon>
        <taxon>PACMAD clade</taxon>
        <taxon>Panicoideae</taxon>
        <taxon>Panicodae</taxon>
        <taxon>Paniceae</taxon>
        <taxon>Cenchrinae</taxon>
        <taxon>Setaria</taxon>
    </lineage>
</organism>
<dbReference type="AlphaFoldDB" id="A0A4U6UXJ8"/>
<gene>
    <name evidence="2" type="ORF">SEVIR_4G119201v2</name>
</gene>
<evidence type="ECO:0000256" key="1">
    <source>
        <dbReference type="SAM" id="MobiDB-lite"/>
    </source>
</evidence>
<accession>A0A4U6UXJ8</accession>
<dbReference type="EMBL" id="CM016555">
    <property type="protein sequence ID" value="TKW21437.1"/>
    <property type="molecule type" value="Genomic_DNA"/>
</dbReference>
<evidence type="ECO:0000313" key="2">
    <source>
        <dbReference type="EMBL" id="TKW21441.1"/>
    </source>
</evidence>
<evidence type="ECO:0000313" key="3">
    <source>
        <dbReference type="Proteomes" id="UP000298652"/>
    </source>
</evidence>
<dbReference type="Gramene" id="TKW21438">
    <property type="protein sequence ID" value="TKW21438"/>
    <property type="gene ID" value="SEVIR_4G119201v2"/>
</dbReference>
<keyword evidence="3" id="KW-1185">Reference proteome</keyword>